<reference evidence="15 16" key="1">
    <citation type="submission" date="2019-03" db="EMBL/GenBank/DDBJ databases">
        <title>Genomic Encyclopedia of Type Strains, Phase IV (KMG-IV): sequencing the most valuable type-strain genomes for metagenomic binning, comparative biology and taxonomic classification.</title>
        <authorList>
            <person name="Goeker M."/>
        </authorList>
    </citation>
    <scope>NUCLEOTIDE SEQUENCE [LARGE SCALE GENOMIC DNA]</scope>
    <source>
        <strain evidence="15 16">DSM 25488</strain>
    </source>
</reference>
<dbReference type="Proteomes" id="UP000295724">
    <property type="component" value="Unassembled WGS sequence"/>
</dbReference>
<dbReference type="OrthoDB" id="9815641at2"/>
<dbReference type="PANTHER" id="PTHR30027">
    <property type="entry name" value="RIBOSOMAL RNA SMALL SUBUNIT METHYLTRANSFERASE E"/>
    <property type="match status" value="1"/>
</dbReference>
<name>A0A4R6XN20_9GAMM</name>
<dbReference type="PIRSF" id="PIRSF015601">
    <property type="entry name" value="MTase_slr0722"/>
    <property type="match status" value="1"/>
</dbReference>
<sequence length="248" mass="27776">MRISRIYLPIETPDIDNTINIAGDKAHYIRNVLRLKVGFTLHFFTPNGNQYQAKVGHISKHQVELVDISLTEIQPKNSSLKTTLAQGISSSDRMDYSIQKAAELGCSRIIPFISDFCSQKIPVHKFEKKLNHWQAVAISACEQSGRSSVMEITPIIEFSPLVKEIDNGIYLDPTADHFLYNLPKSLQQAHTFFIGPEGGFSPEELDAFEKANYLGVQLGQRVLRTETVAPVIMGAMHALYGDFKPLVE</sequence>
<evidence type="ECO:0000259" key="14">
    <source>
        <dbReference type="Pfam" id="PF20260"/>
    </source>
</evidence>
<evidence type="ECO:0000256" key="6">
    <source>
        <dbReference type="ARBA" id="ARBA00022552"/>
    </source>
</evidence>
<dbReference type="Gene3D" id="2.40.240.20">
    <property type="entry name" value="Hypothetical PUA domain-like, domain 1"/>
    <property type="match status" value="1"/>
</dbReference>
<evidence type="ECO:0000256" key="8">
    <source>
        <dbReference type="ARBA" id="ARBA00022679"/>
    </source>
</evidence>
<accession>A0A4R6XN20</accession>
<evidence type="ECO:0000313" key="16">
    <source>
        <dbReference type="Proteomes" id="UP000295724"/>
    </source>
</evidence>
<dbReference type="GO" id="GO:0070475">
    <property type="term" value="P:rRNA base methylation"/>
    <property type="evidence" value="ECO:0007669"/>
    <property type="project" value="TreeGrafter"/>
</dbReference>
<dbReference type="SUPFAM" id="SSF88697">
    <property type="entry name" value="PUA domain-like"/>
    <property type="match status" value="1"/>
</dbReference>
<dbReference type="PANTHER" id="PTHR30027:SF3">
    <property type="entry name" value="16S RRNA (URACIL(1498)-N(3))-METHYLTRANSFERASE"/>
    <property type="match status" value="1"/>
</dbReference>
<evidence type="ECO:0000256" key="12">
    <source>
        <dbReference type="PIRNR" id="PIRNR015601"/>
    </source>
</evidence>
<proteinExistence type="inferred from homology"/>
<evidence type="ECO:0000256" key="9">
    <source>
        <dbReference type="ARBA" id="ARBA00022691"/>
    </source>
</evidence>
<dbReference type="InterPro" id="IPR029026">
    <property type="entry name" value="tRNA_m1G_MTases_N"/>
</dbReference>
<comment type="subcellular location">
    <subcellularLocation>
        <location evidence="1 12">Cytoplasm</location>
    </subcellularLocation>
</comment>
<organism evidence="15 16">
    <name type="scientific">Marinicella litoralis</name>
    <dbReference type="NCBI Taxonomy" id="644220"/>
    <lineage>
        <taxon>Bacteria</taxon>
        <taxon>Pseudomonadati</taxon>
        <taxon>Pseudomonadota</taxon>
        <taxon>Gammaproteobacteria</taxon>
        <taxon>Lysobacterales</taxon>
        <taxon>Marinicellaceae</taxon>
        <taxon>Marinicella</taxon>
    </lineage>
</organism>
<dbReference type="RefSeq" id="WP_099019843.1">
    <property type="nucleotide sequence ID" value="NZ_NIHB01000004.1"/>
</dbReference>
<gene>
    <name evidence="15" type="ORF">C8D91_2076</name>
</gene>
<evidence type="ECO:0000256" key="11">
    <source>
        <dbReference type="ARBA" id="ARBA00047944"/>
    </source>
</evidence>
<dbReference type="EC" id="2.1.1.193" evidence="3 12"/>
<feature type="domain" description="Ribosomal RNA small subunit methyltransferase E PUA-like" evidence="14">
    <location>
        <begin position="22"/>
        <end position="66"/>
    </location>
</feature>
<dbReference type="InterPro" id="IPR015947">
    <property type="entry name" value="PUA-like_sf"/>
</dbReference>
<comment type="catalytic activity">
    <reaction evidence="11 12">
        <text>uridine(1498) in 16S rRNA + S-adenosyl-L-methionine = N(3)-methyluridine(1498) in 16S rRNA + S-adenosyl-L-homocysteine + H(+)</text>
        <dbReference type="Rhea" id="RHEA:42920"/>
        <dbReference type="Rhea" id="RHEA-COMP:10283"/>
        <dbReference type="Rhea" id="RHEA-COMP:10284"/>
        <dbReference type="ChEBI" id="CHEBI:15378"/>
        <dbReference type="ChEBI" id="CHEBI:57856"/>
        <dbReference type="ChEBI" id="CHEBI:59789"/>
        <dbReference type="ChEBI" id="CHEBI:65315"/>
        <dbReference type="ChEBI" id="CHEBI:74502"/>
        <dbReference type="EC" id="2.1.1.193"/>
    </reaction>
</comment>
<dbReference type="GO" id="GO:0070042">
    <property type="term" value="F:rRNA (uridine-N3-)-methyltransferase activity"/>
    <property type="evidence" value="ECO:0007669"/>
    <property type="project" value="TreeGrafter"/>
</dbReference>
<keyword evidence="7 12" id="KW-0489">Methyltransferase</keyword>
<keyword evidence="16" id="KW-1185">Reference proteome</keyword>
<evidence type="ECO:0000313" key="15">
    <source>
        <dbReference type="EMBL" id="TDR19520.1"/>
    </source>
</evidence>
<dbReference type="EMBL" id="SNZB01000004">
    <property type="protein sequence ID" value="TDR19520.1"/>
    <property type="molecule type" value="Genomic_DNA"/>
</dbReference>
<keyword evidence="5 12" id="KW-0963">Cytoplasm</keyword>
<protein>
    <recommendedName>
        <fullName evidence="4 12">Ribosomal RNA small subunit methyltransferase E</fullName>
        <ecNumber evidence="3 12">2.1.1.193</ecNumber>
    </recommendedName>
</protein>
<comment type="caution">
    <text evidence="15">The sequence shown here is derived from an EMBL/GenBank/DDBJ whole genome shotgun (WGS) entry which is preliminary data.</text>
</comment>
<dbReference type="SUPFAM" id="SSF75217">
    <property type="entry name" value="alpha/beta knot"/>
    <property type="match status" value="1"/>
</dbReference>
<evidence type="ECO:0000256" key="5">
    <source>
        <dbReference type="ARBA" id="ARBA00022490"/>
    </source>
</evidence>
<evidence type="ECO:0000256" key="3">
    <source>
        <dbReference type="ARBA" id="ARBA00012328"/>
    </source>
</evidence>
<dbReference type="InterPro" id="IPR006700">
    <property type="entry name" value="RsmE"/>
</dbReference>
<dbReference type="Pfam" id="PF20260">
    <property type="entry name" value="PUA_4"/>
    <property type="match status" value="1"/>
</dbReference>
<dbReference type="CDD" id="cd18084">
    <property type="entry name" value="RsmE-like"/>
    <property type="match status" value="1"/>
</dbReference>
<dbReference type="AlphaFoldDB" id="A0A4R6XN20"/>
<evidence type="ECO:0000259" key="13">
    <source>
        <dbReference type="Pfam" id="PF04452"/>
    </source>
</evidence>
<dbReference type="InterPro" id="IPR046887">
    <property type="entry name" value="RsmE_PUA-like"/>
</dbReference>
<dbReference type="Gene3D" id="3.40.1280.10">
    <property type="match status" value="1"/>
</dbReference>
<keyword evidence="8 12" id="KW-0808">Transferase</keyword>
<comment type="function">
    <text evidence="10 12">Specifically methylates the N3 position of the uracil ring of uridine 1498 (m3U1498) in 16S rRNA. Acts on the fully assembled 30S ribosomal subunit.</text>
</comment>
<keyword evidence="9 12" id="KW-0949">S-adenosyl-L-methionine</keyword>
<dbReference type="GO" id="GO:0005737">
    <property type="term" value="C:cytoplasm"/>
    <property type="evidence" value="ECO:0007669"/>
    <property type="project" value="UniProtKB-SubCell"/>
</dbReference>
<dbReference type="Pfam" id="PF04452">
    <property type="entry name" value="Methyltrans_RNA"/>
    <property type="match status" value="1"/>
</dbReference>
<evidence type="ECO:0000256" key="7">
    <source>
        <dbReference type="ARBA" id="ARBA00022603"/>
    </source>
</evidence>
<dbReference type="NCBIfam" id="NF008692">
    <property type="entry name" value="PRK11713.1-5"/>
    <property type="match status" value="1"/>
</dbReference>
<feature type="domain" description="Ribosomal RNA small subunit methyltransferase E methyltransferase" evidence="13">
    <location>
        <begin position="77"/>
        <end position="236"/>
    </location>
</feature>
<evidence type="ECO:0000256" key="10">
    <source>
        <dbReference type="ARBA" id="ARBA00025699"/>
    </source>
</evidence>
<dbReference type="InterPro" id="IPR029028">
    <property type="entry name" value="Alpha/beta_knot_MTases"/>
</dbReference>
<evidence type="ECO:0000256" key="1">
    <source>
        <dbReference type="ARBA" id="ARBA00004496"/>
    </source>
</evidence>
<evidence type="ECO:0000256" key="4">
    <source>
        <dbReference type="ARBA" id="ARBA00013673"/>
    </source>
</evidence>
<dbReference type="NCBIfam" id="TIGR00046">
    <property type="entry name" value="RsmE family RNA methyltransferase"/>
    <property type="match status" value="1"/>
</dbReference>
<dbReference type="InterPro" id="IPR046886">
    <property type="entry name" value="RsmE_MTase_dom"/>
</dbReference>
<comment type="similarity">
    <text evidence="2 12">Belongs to the RNA methyltransferase RsmE family.</text>
</comment>
<keyword evidence="6 12" id="KW-0698">rRNA processing</keyword>
<evidence type="ECO:0000256" key="2">
    <source>
        <dbReference type="ARBA" id="ARBA00005528"/>
    </source>
</evidence>